<dbReference type="EMBL" id="LR134521">
    <property type="protein sequence ID" value="VEJ29832.1"/>
    <property type="molecule type" value="Genomic_DNA"/>
</dbReference>
<protein>
    <recommendedName>
        <fullName evidence="4">Glycosyl-4,4'-diaponeurosporenoate acyltransferase</fullName>
    </recommendedName>
</protein>
<reference evidence="2 3" key="1">
    <citation type="submission" date="2018-12" db="EMBL/GenBank/DDBJ databases">
        <authorList>
            <consortium name="Pathogen Informatics"/>
        </authorList>
    </citation>
    <scope>NUCLEOTIDE SEQUENCE [LARGE SCALE GENOMIC DNA]</scope>
    <source>
        <strain evidence="2 3">NCTC10918</strain>
    </source>
</reference>
<dbReference type="AlphaFoldDB" id="A0A3S5F7J2"/>
<proteinExistence type="predicted"/>
<sequence length="169" mass="19326">MYHKSIAVLLLITLFVFSGITFVGNKAGYDSFWFCIITILASTGFSLFIGAASRSFPILDIADDVNRLTVRFGVNWFKKLLSISRWDLITKQLRPTLNSKTPPLSLLQSFQSNFVAHSWGFLVHLWAAIFAKDYLLSVAFLLITGYFLHWLPSILQLHLLWRVQKLKSL</sequence>
<evidence type="ECO:0000256" key="1">
    <source>
        <dbReference type="SAM" id="Phobius"/>
    </source>
</evidence>
<evidence type="ECO:0000313" key="2">
    <source>
        <dbReference type="EMBL" id="VEJ29832.1"/>
    </source>
</evidence>
<keyword evidence="1" id="KW-1133">Transmembrane helix</keyword>
<evidence type="ECO:0000313" key="3">
    <source>
        <dbReference type="Proteomes" id="UP000270988"/>
    </source>
</evidence>
<evidence type="ECO:0008006" key="4">
    <source>
        <dbReference type="Google" id="ProtNLM"/>
    </source>
</evidence>
<accession>A0A3S5F7J2</accession>
<gene>
    <name evidence="2" type="ORF">NCTC10918_01103</name>
</gene>
<dbReference type="Proteomes" id="UP000270988">
    <property type="component" value="Chromosome"/>
</dbReference>
<name>A0A3S5F7J2_9MICC</name>
<keyword evidence="1" id="KW-0472">Membrane</keyword>
<organism evidence="2 3">
    <name type="scientific">Rothia dentocariosa</name>
    <dbReference type="NCBI Taxonomy" id="2047"/>
    <lineage>
        <taxon>Bacteria</taxon>
        <taxon>Bacillati</taxon>
        <taxon>Actinomycetota</taxon>
        <taxon>Actinomycetes</taxon>
        <taxon>Micrococcales</taxon>
        <taxon>Micrococcaceae</taxon>
        <taxon>Rothia</taxon>
    </lineage>
</organism>
<keyword evidence="1" id="KW-0812">Transmembrane</keyword>
<feature type="transmembrane region" description="Helical" evidence="1">
    <location>
        <begin position="31"/>
        <end position="52"/>
    </location>
</feature>
<feature type="transmembrane region" description="Helical" evidence="1">
    <location>
        <begin position="137"/>
        <end position="161"/>
    </location>
</feature>
<feature type="transmembrane region" description="Helical" evidence="1">
    <location>
        <begin position="114"/>
        <end position="131"/>
    </location>
</feature>